<evidence type="ECO:0000256" key="1">
    <source>
        <dbReference type="SAM" id="MobiDB-lite"/>
    </source>
</evidence>
<proteinExistence type="predicted"/>
<evidence type="ECO:0000313" key="4">
    <source>
        <dbReference type="Proteomes" id="UP000789570"/>
    </source>
</evidence>
<dbReference type="PANTHER" id="PTHR15600">
    <property type="entry name" value="SACSIN"/>
    <property type="match status" value="1"/>
</dbReference>
<accession>A0A9N8WL84</accession>
<feature type="domain" description="Sacsin/Nov" evidence="2">
    <location>
        <begin position="1439"/>
        <end position="1667"/>
    </location>
</feature>
<dbReference type="NCBIfam" id="NF047352">
    <property type="entry name" value="P_loop_sacsin"/>
    <property type="match status" value="2"/>
</dbReference>
<dbReference type="Pfam" id="PF25794">
    <property type="entry name" value="SACS"/>
    <property type="match status" value="2"/>
</dbReference>
<dbReference type="InterPro" id="IPR036890">
    <property type="entry name" value="HATPase_C_sf"/>
</dbReference>
<feature type="domain" description="Sacsin/Nov" evidence="2">
    <location>
        <begin position="22"/>
        <end position="265"/>
    </location>
</feature>
<comment type="caution">
    <text evidence="3">The sequence shown here is derived from an EMBL/GenBank/DDBJ whole genome shotgun (WGS) entry which is preliminary data.</text>
</comment>
<sequence>MSNKMKSPGTPKRSKGREFKPREPYTLRLRKILEEYPDGSQVLREILQNSDDAKSTEQVFILDHNTYPSNSVFEPDLEDNYQRTNLKLDRYQGPALLSKNNTIFEERDFQSLLKLANSEKRDQFDKIGVMGVGFNSIYHITDSPSFITGDKYVILDPHEWYFEGGVQFDFVEEDLAKEYPHQFAPFRISCDKPFKGTLFRYPLRTTEDSTDSNISKKVYKPDEILEMFNKFYENESINCLLFLKYIECISFYELKEGATEPNLLYTIRLENANRVREQRHLIVKKIVSMMDSLKSKNLCKGNQSHTTYVASFSRQKGDSKENREDSSWLILNYLDDIYEVEAYFQEKFNKDIGEYKFIPNVGLAVPLNWLNIMGRLFCFLPLPVSMPFQVSVNGYFAVSTNRRSLWSAADNEDLAADALARLKVTWNRYLFENILPKAWAEFLREIPLKVTDINPDNLYRFWPIIERNSTVNISTFCKDLLQNVINCLGVEDRVFKGPSSSSPIGKVANIPAKSYLKSSLQEFHWLSLSNGYFEDPRSNYGLSKILGKIGFPVILVSHDIIKALKDSNHEGSLRYFSPAIIRTYLNHNRNRWNDTQDNDTTLTISRKEILQLFGYILKDKKFNELEGFKMIPLADGTLGTLTLSSNSQVYICPRDDYKNHELDIFKDQLDNFIDKSIDFGLYQSLYECAKAGWNLNIKVLDEVAVANMIRFSLKLSIVDRNWNLIGIIKKSLLNSEEIQMSDHREWVYKLWDNLKYRNWDLTKFEDIPLLPTSRSTLRKLNTPKKIFSNQTSKNISTNLSSIFEKFGAVFVEDEFDCSEVSKWAKPDDILSVLNSLRTDSSYPKNLNHELKIHEASTLVDHLSNHLRLVNKYHFNSNHIEIIKHLPIFIEVDHTSSIPLLPAKKSWHLLPKSDENTYGKVIYPSNKGGFLSTSSQNLSYILEDIIKIPRLNSYEYWKDYVIPFLYLQQQADLDIVIDKLFDKLPFLLDHDSNLKDVLGRTSFVPVGTLKMSLQQQMPDNIKLAKPTELFDPEEREVTGLFFEEEQVFPAGKYGVPKASASNKFFSNLKLLGMRSILSPDDVNSRINSIVKKRKIPDVREDLIHAKAFKIFKYIDDKWDTFVIQNRNTRETKVNDALKIILETEWIPTVDASEKKIFSKRQNCYSQKDKYLVCLVTPLLEYKVKNKRFLKYLKWDTYPEVKTVLKQLEFCQVSLSNKQPPEHLEMICNAIYKYINDALRANDETSKRESDFMKKCLKNHPWILCRNTLHPTDKVVFSLPNEFQNNNSSFVELPEGYKSDFWYLFKEMGVRNELEIKDLITIISNMVKGNMDRDLSADEIKKVIKALELISKHQRNFKSKRGENHTENLDGLLVPSNENRLVSWHEIQYNDIGDRFDEENESEYKITHKLVTQHMARDLGIQHLKGKLCGNYYNHNPYIIDYPLSQLFKEFLQNADDAKATQFSVTIDERQKFQHHASNKYLLTEEIEDWQGPAIWIYNDAKFTEKDFRSLKNLGVGGKGDDDSKIGRFGLGFNCAFHLTDIPSFVSGKHIVFIDPSAKYLPAQGSPPRKCGGMKCNFIEKEFKKNFPDQCLPYEVMGCDFSEEFNGTLFRLPIRTSKLAEKSEISDQPVDIKKIFKLLSEVQSNKEMLFLRNIESCSLHHIKEQEKIPRPIWETRINMSHDDRNIRRSVIDKIQLYQMEIEINKSQNKKASEIWLLCTGGFNTIIKSALSDFSKKKNFKPRGGVASLLAQSNEKSLNELKAESFPNPPELKGEMFSYLSLSISTNLGVHLNGNFSLSSSRSNLMQSDNDFLLKECDDTKWNRYIFFDILPSLHIRLFERIVELEKIRHVKDKADFIPHTLKNLWPINDNVTTNLYKNYGSTVIKKLGHGGHRVFWTEANGGKFVPLKDGKIDDGEEEIIADVLTDLRIPILKLDKNKIEHIKDIAKQKRSLGFDLPLINEQMICEVLRASRENEFISSLERKINNENSDNKKTLQDSIFIFLRYILGNNNISFKELVGLPLVPLNDGSVGKFGEVYYIGKQKHIDLFPNVRPSKFVTVKLPKDLLNLFKQNEFSVYANIKEFDADAILHLLSLMFKDEERNELDYDHNGKGINGEWLEEIWSKLKFAKAIDYGKLSKFPILPIIQPKEVLVRLDGNNPVLNVPEGSMIYPVLKKLKLRFTNMKFTDAANPNLKQCILQCTPVNVINSLERACVLLNLTMNRLFETSNLSLKDYERFRSYVYENHKSLTKQGQKQERFMKVLRSLPIWATHSYDNKFIDAESGFLLPNTLPFFSFKQDAHFYKCDEPDYHSLFGLGVTSISEKQYVELIFIHVIAPSQDYMSTPPHEYITTEPSQEYITFLQKALTLGNSDIENFFARRPVIPNKSLKLVMANTLYDSTVPLFYHVFKDTDKFLPSVLCGNHRVMMALERIGLKLQVNSKTFIECVQEIRSQIDQPTRFPMSVVKTRAKFVLEYLYSNHLNFSVDQWNQIMHIKFIPSEFLQNSRFYENAVETSGFESFALLCSQKYKEVCWTQRPFFDKSVEPTEAFIDRYPTIGKPFVEDVINHWFLVVEKIRGQSSSWRSSGNYLVIKGMIKKIYDEMNAFSQEKNLIRPISERINTERKLFLNGEDLLDRENWLAGRELVFGIEEDIRAGLHKVNECLMPYKNLLILGGVQKLEELDELDENEMNGGDGKHDQKEHLFKNLMDKLKSHPDTRHHDVIFIIGENSTKIGANRYVLSGKPLKDIVEFIIMKEKEYINVNNVCEILEWAKDCNALKLKERCEKYINKNRSIIFESRWENIRTVENEEDRSNETQMLDLLLNN</sequence>
<name>A0A9N8WL84_9GLOM</name>
<dbReference type="EMBL" id="CAJVPQ010000543">
    <property type="protein sequence ID" value="CAG8490990.1"/>
    <property type="molecule type" value="Genomic_DNA"/>
</dbReference>
<dbReference type="GO" id="GO:0030544">
    <property type="term" value="F:Hsp70 protein binding"/>
    <property type="evidence" value="ECO:0007669"/>
    <property type="project" value="TreeGrafter"/>
</dbReference>
<dbReference type="OrthoDB" id="1262810at2759"/>
<dbReference type="InterPro" id="IPR052972">
    <property type="entry name" value="Sacsin_chaperone_reg"/>
</dbReference>
<organism evidence="3 4">
    <name type="scientific">Funneliformis caledonium</name>
    <dbReference type="NCBI Taxonomy" id="1117310"/>
    <lineage>
        <taxon>Eukaryota</taxon>
        <taxon>Fungi</taxon>
        <taxon>Fungi incertae sedis</taxon>
        <taxon>Mucoromycota</taxon>
        <taxon>Glomeromycotina</taxon>
        <taxon>Glomeromycetes</taxon>
        <taxon>Glomerales</taxon>
        <taxon>Glomeraceae</taxon>
        <taxon>Funneliformis</taxon>
    </lineage>
</organism>
<protein>
    <submittedName>
        <fullName evidence="3">7207_t:CDS:1</fullName>
    </submittedName>
</protein>
<dbReference type="InterPro" id="IPR058210">
    <property type="entry name" value="SACS/Nov_dom"/>
</dbReference>
<dbReference type="Gene3D" id="3.30.565.10">
    <property type="entry name" value="Histidine kinase-like ATPase, C-terminal domain"/>
    <property type="match status" value="1"/>
</dbReference>
<keyword evidence="4" id="KW-1185">Reference proteome</keyword>
<gene>
    <name evidence="3" type="ORF">FCALED_LOCUS3211</name>
</gene>
<feature type="region of interest" description="Disordered" evidence="1">
    <location>
        <begin position="1"/>
        <end position="23"/>
    </location>
</feature>
<dbReference type="SUPFAM" id="SSF55874">
    <property type="entry name" value="ATPase domain of HSP90 chaperone/DNA topoisomerase II/histidine kinase"/>
    <property type="match status" value="2"/>
</dbReference>
<dbReference type="Proteomes" id="UP000789570">
    <property type="component" value="Unassembled WGS sequence"/>
</dbReference>
<dbReference type="PANTHER" id="PTHR15600:SF42">
    <property type="entry name" value="SACSIN"/>
    <property type="match status" value="1"/>
</dbReference>
<dbReference type="Gene3D" id="1.25.40.420">
    <property type="match status" value="1"/>
</dbReference>
<evidence type="ECO:0000259" key="2">
    <source>
        <dbReference type="Pfam" id="PF25794"/>
    </source>
</evidence>
<reference evidence="3" key="1">
    <citation type="submission" date="2021-06" db="EMBL/GenBank/DDBJ databases">
        <authorList>
            <person name="Kallberg Y."/>
            <person name="Tangrot J."/>
            <person name="Rosling A."/>
        </authorList>
    </citation>
    <scope>NUCLEOTIDE SEQUENCE</scope>
    <source>
        <strain evidence="3">UK204</strain>
    </source>
</reference>
<evidence type="ECO:0000313" key="3">
    <source>
        <dbReference type="EMBL" id="CAG8490990.1"/>
    </source>
</evidence>